<dbReference type="EMBL" id="MRVI01000001">
    <property type="protein sequence ID" value="OOC61873.1"/>
    <property type="molecule type" value="Genomic_DNA"/>
</dbReference>
<dbReference type="SUPFAM" id="SSF109854">
    <property type="entry name" value="DinB/YfiT-like putative metalloenzymes"/>
    <property type="match status" value="1"/>
</dbReference>
<evidence type="ECO:0000313" key="3">
    <source>
        <dbReference type="EMBL" id="OOC61873.1"/>
    </source>
</evidence>
<gene>
    <name evidence="3" type="ORF">BBD40_08400</name>
    <name evidence="2" type="ORF">BBD41_27240</name>
</gene>
<dbReference type="RefSeq" id="WP_077566682.1">
    <property type="nucleotide sequence ID" value="NZ_CP016809.1"/>
</dbReference>
<sequence length="158" mass="18594">MREFIFEHLDFVRNQTMNILHQVSDAEAEMIPEGINNHIKWNAGHIYYTLESFAFVVNGEPAELPEAYRELFQSGSKPREFKGAWPSMEEIIQHLEGQVRRIEERYAHRLQEAVKSPYTTSKGLKLTTVEEFLSFCLYHEGMHFDKIKTILNRVTYVK</sequence>
<dbReference type="InterPro" id="IPR024775">
    <property type="entry name" value="DinB-like"/>
</dbReference>
<dbReference type="OrthoDB" id="4295522at2"/>
<proteinExistence type="predicted"/>
<dbReference type="EMBL" id="CP016809">
    <property type="protein sequence ID" value="ANY75972.1"/>
    <property type="molecule type" value="Genomic_DNA"/>
</dbReference>
<evidence type="ECO:0000259" key="1">
    <source>
        <dbReference type="Pfam" id="PF12867"/>
    </source>
</evidence>
<dbReference type="InterPro" id="IPR034660">
    <property type="entry name" value="DinB/YfiT-like"/>
</dbReference>
<feature type="domain" description="DinB-like" evidence="1">
    <location>
        <begin position="9"/>
        <end position="144"/>
    </location>
</feature>
<dbReference type="KEGG" id="pib:BBD41_27240"/>
<dbReference type="Pfam" id="PF12867">
    <property type="entry name" value="DinB_2"/>
    <property type="match status" value="1"/>
</dbReference>
<keyword evidence="4" id="KW-1185">Reference proteome</keyword>
<dbReference type="AlphaFoldDB" id="A0A1B2E7V0"/>
<protein>
    <recommendedName>
        <fullName evidence="1">DinB-like domain-containing protein</fullName>
    </recommendedName>
</protein>
<evidence type="ECO:0000313" key="4">
    <source>
        <dbReference type="Proteomes" id="UP000189059"/>
    </source>
</evidence>
<evidence type="ECO:0000313" key="2">
    <source>
        <dbReference type="EMBL" id="ANY75972.1"/>
    </source>
</evidence>
<dbReference type="Gene3D" id="1.20.120.450">
    <property type="entry name" value="dinb family like domain"/>
    <property type="match status" value="1"/>
</dbReference>
<reference evidence="3 4" key="2">
    <citation type="submission" date="2016-12" db="EMBL/GenBank/DDBJ databases">
        <title>Genome sequencing and description of Paenibacillus sp. nov. from high altitude lake in the Indian Trans- Himalayas.</title>
        <authorList>
            <person name="Kiran S."/>
            <person name="Swarnkar M.K."/>
            <person name="Rana A."/>
            <person name="Tewari R."/>
            <person name="Gulati A."/>
        </authorList>
    </citation>
    <scope>NUCLEOTIDE SEQUENCE [LARGE SCALE GENOMIC DNA]</scope>
    <source>
        <strain evidence="3 4">IHBB 9951</strain>
    </source>
</reference>
<accession>A0A1B2E7V0</accession>
<name>A0A1B2E7V0_9BACL</name>
<organism evidence="2">
    <name type="scientific">Paenibacillus ihbetae</name>
    <dbReference type="NCBI Taxonomy" id="1870820"/>
    <lineage>
        <taxon>Bacteria</taxon>
        <taxon>Bacillati</taxon>
        <taxon>Bacillota</taxon>
        <taxon>Bacilli</taxon>
        <taxon>Bacillales</taxon>
        <taxon>Paenibacillaceae</taxon>
        <taxon>Paenibacillus</taxon>
    </lineage>
</organism>
<reference evidence="2" key="1">
    <citation type="submission" date="2016-08" db="EMBL/GenBank/DDBJ databases">
        <title>Complete Genome Seqeunce of Paenibacillus sp. nov. IHBB 9852 from high altitute lake of Indian trans-Himalayas.</title>
        <authorList>
            <person name="Kiran S."/>
            <person name="Swarnkar M.K."/>
            <person name="Rana A."/>
            <person name="Tewari R."/>
            <person name="Gulati A."/>
        </authorList>
    </citation>
    <scope>NUCLEOTIDE SEQUENCE [LARGE SCALE GENOMIC DNA]</scope>
    <source>
        <strain evidence="2">IHBB 9852</strain>
    </source>
</reference>
<dbReference type="Proteomes" id="UP000189059">
    <property type="component" value="Unassembled WGS sequence"/>
</dbReference>